<sequence>MAPYRLLPFLLLLLLSSSTAFQSSSYTPHRSLILVQQQPLILRYHNGPLLKGNLTLHILWYGKFTPSQRAAISDFIVSLSPSSKLPPPSAASWWATTAAYPGGAAVISIGHEILDTSYSLGRSLTTASLRRLARRAAGGPIKNAIAAVFTSADVAVDGFCMSSCGVHGAARNSGVKFPYLWVGNAAVQCPGQCAWPYALPEYGPPGAAPLVAPSGDVGVEGIVINLATLIAGVVTNPYGRGYFQGPAAAPLEAVTACTGIFGSGAYPGYPGKVLVDTKSGASYNARGVNGREYLLPAMWDPKTFNCATLV</sequence>
<gene>
    <name evidence="7" type="ORF">MA16_Dca021398</name>
</gene>
<evidence type="ECO:0000256" key="6">
    <source>
        <dbReference type="SAM" id="SignalP"/>
    </source>
</evidence>
<keyword evidence="3" id="KW-0964">Secreted</keyword>
<dbReference type="EMBL" id="KZ502083">
    <property type="protein sequence ID" value="PKU83781.1"/>
    <property type="molecule type" value="Genomic_DNA"/>
</dbReference>
<dbReference type="OrthoDB" id="2017091at2759"/>
<evidence type="ECO:0000313" key="7">
    <source>
        <dbReference type="EMBL" id="PKU83781.1"/>
    </source>
</evidence>
<keyword evidence="4 6" id="KW-0732">Signal</keyword>
<evidence type="ECO:0000256" key="1">
    <source>
        <dbReference type="ARBA" id="ARBA00004271"/>
    </source>
</evidence>
<keyword evidence="2" id="KW-0052">Apoplast</keyword>
<comment type="similarity">
    <text evidence="5">Belongs to the EXORDIUM family.</text>
</comment>
<evidence type="ECO:0000256" key="5">
    <source>
        <dbReference type="ARBA" id="ARBA00023591"/>
    </source>
</evidence>
<reference evidence="7 8" key="2">
    <citation type="journal article" date="2017" name="Nature">
        <title>The Apostasia genome and the evolution of orchids.</title>
        <authorList>
            <person name="Zhang G.Q."/>
            <person name="Liu K.W."/>
            <person name="Li Z."/>
            <person name="Lohaus R."/>
            <person name="Hsiao Y.Y."/>
            <person name="Niu S.C."/>
            <person name="Wang J.Y."/>
            <person name="Lin Y.C."/>
            <person name="Xu Q."/>
            <person name="Chen L.J."/>
            <person name="Yoshida K."/>
            <person name="Fujiwara S."/>
            <person name="Wang Z.W."/>
            <person name="Zhang Y.Q."/>
            <person name="Mitsuda N."/>
            <person name="Wang M."/>
            <person name="Liu G.H."/>
            <person name="Pecoraro L."/>
            <person name="Huang H.X."/>
            <person name="Xiao X.J."/>
            <person name="Lin M."/>
            <person name="Wu X.Y."/>
            <person name="Wu W.L."/>
            <person name="Chen Y.Y."/>
            <person name="Chang S.B."/>
            <person name="Sakamoto S."/>
            <person name="Ohme-Takagi M."/>
            <person name="Yagi M."/>
            <person name="Zeng S.J."/>
            <person name="Shen C.Y."/>
            <person name="Yeh C.M."/>
            <person name="Luo Y.B."/>
            <person name="Tsai W.C."/>
            <person name="Van de Peer Y."/>
            <person name="Liu Z.J."/>
        </authorList>
    </citation>
    <scope>NUCLEOTIDE SEQUENCE [LARGE SCALE GENOMIC DNA]</scope>
    <source>
        <tissue evidence="7">The whole plant</tissue>
    </source>
</reference>
<reference evidence="7 8" key="1">
    <citation type="journal article" date="2016" name="Sci. Rep.">
        <title>The Dendrobium catenatum Lindl. genome sequence provides insights into polysaccharide synthase, floral development and adaptive evolution.</title>
        <authorList>
            <person name="Zhang G.Q."/>
            <person name="Xu Q."/>
            <person name="Bian C."/>
            <person name="Tsai W.C."/>
            <person name="Yeh C.M."/>
            <person name="Liu K.W."/>
            <person name="Yoshida K."/>
            <person name="Zhang L.S."/>
            <person name="Chang S.B."/>
            <person name="Chen F."/>
            <person name="Shi Y."/>
            <person name="Su Y.Y."/>
            <person name="Zhang Y.Q."/>
            <person name="Chen L.J."/>
            <person name="Yin Y."/>
            <person name="Lin M."/>
            <person name="Huang H."/>
            <person name="Deng H."/>
            <person name="Wang Z.W."/>
            <person name="Zhu S.L."/>
            <person name="Zhao X."/>
            <person name="Deng C."/>
            <person name="Niu S.C."/>
            <person name="Huang J."/>
            <person name="Wang M."/>
            <person name="Liu G.H."/>
            <person name="Yang H.J."/>
            <person name="Xiao X.J."/>
            <person name="Hsiao Y.Y."/>
            <person name="Wu W.L."/>
            <person name="Chen Y.Y."/>
            <person name="Mitsuda N."/>
            <person name="Ohme-Takagi M."/>
            <person name="Luo Y.B."/>
            <person name="Van de Peer Y."/>
            <person name="Liu Z.J."/>
        </authorList>
    </citation>
    <scope>NUCLEOTIDE SEQUENCE [LARGE SCALE GENOMIC DNA]</scope>
    <source>
        <tissue evidence="7">The whole plant</tissue>
    </source>
</reference>
<keyword evidence="8" id="KW-1185">Reference proteome</keyword>
<evidence type="ECO:0000313" key="8">
    <source>
        <dbReference type="Proteomes" id="UP000233837"/>
    </source>
</evidence>
<dbReference type="AlphaFoldDB" id="A0A2I0X7C8"/>
<organism evidence="7 8">
    <name type="scientific">Dendrobium catenatum</name>
    <dbReference type="NCBI Taxonomy" id="906689"/>
    <lineage>
        <taxon>Eukaryota</taxon>
        <taxon>Viridiplantae</taxon>
        <taxon>Streptophyta</taxon>
        <taxon>Embryophyta</taxon>
        <taxon>Tracheophyta</taxon>
        <taxon>Spermatophyta</taxon>
        <taxon>Magnoliopsida</taxon>
        <taxon>Liliopsida</taxon>
        <taxon>Asparagales</taxon>
        <taxon>Orchidaceae</taxon>
        <taxon>Epidendroideae</taxon>
        <taxon>Malaxideae</taxon>
        <taxon>Dendrobiinae</taxon>
        <taxon>Dendrobium</taxon>
    </lineage>
</organism>
<evidence type="ECO:0000256" key="2">
    <source>
        <dbReference type="ARBA" id="ARBA00022523"/>
    </source>
</evidence>
<evidence type="ECO:0000256" key="4">
    <source>
        <dbReference type="ARBA" id="ARBA00022729"/>
    </source>
</evidence>
<dbReference type="Proteomes" id="UP000233837">
    <property type="component" value="Unassembled WGS sequence"/>
</dbReference>
<protein>
    <recommendedName>
        <fullName evidence="9">Protein EXORDIUM-like 2</fullName>
    </recommendedName>
</protein>
<dbReference type="PANTHER" id="PTHR31279:SF3">
    <property type="entry name" value="PROTEIN EXORDIUM-LIKE 2"/>
    <property type="match status" value="1"/>
</dbReference>
<proteinExistence type="inferred from homology"/>
<name>A0A2I0X7C8_9ASPA</name>
<accession>A0A2I0X7C8</accession>
<dbReference type="InterPro" id="IPR006766">
    <property type="entry name" value="EXORDIUM-like"/>
</dbReference>
<feature type="signal peptide" evidence="6">
    <location>
        <begin position="1"/>
        <end position="20"/>
    </location>
</feature>
<comment type="subcellular location">
    <subcellularLocation>
        <location evidence="1">Secreted</location>
        <location evidence="1">Extracellular space</location>
        <location evidence="1">Apoplast</location>
    </subcellularLocation>
</comment>
<dbReference type="Pfam" id="PF04674">
    <property type="entry name" value="Phi_1"/>
    <property type="match status" value="1"/>
</dbReference>
<evidence type="ECO:0008006" key="9">
    <source>
        <dbReference type="Google" id="ProtNLM"/>
    </source>
</evidence>
<dbReference type="PANTHER" id="PTHR31279">
    <property type="entry name" value="PROTEIN EXORDIUM-LIKE 5"/>
    <property type="match status" value="1"/>
</dbReference>
<evidence type="ECO:0000256" key="3">
    <source>
        <dbReference type="ARBA" id="ARBA00022525"/>
    </source>
</evidence>
<feature type="chain" id="PRO_5014123820" description="Protein EXORDIUM-like 2" evidence="6">
    <location>
        <begin position="21"/>
        <end position="310"/>
    </location>
</feature>
<dbReference type="GO" id="GO:0048046">
    <property type="term" value="C:apoplast"/>
    <property type="evidence" value="ECO:0007669"/>
    <property type="project" value="UniProtKB-SubCell"/>
</dbReference>